<evidence type="ECO:0000259" key="2">
    <source>
        <dbReference type="Pfam" id="PF02374"/>
    </source>
</evidence>
<dbReference type="PANTHER" id="PTHR10803">
    <property type="entry name" value="ARSENICAL PUMP-DRIVING ATPASE ARSENITE-TRANSLOCATING ATPASE"/>
    <property type="match status" value="1"/>
</dbReference>
<dbReference type="OrthoDB" id="5242836at2"/>
<dbReference type="GO" id="GO:0005524">
    <property type="term" value="F:ATP binding"/>
    <property type="evidence" value="ECO:0007669"/>
    <property type="project" value="InterPro"/>
</dbReference>
<dbReference type="EMBL" id="JXUW01000017">
    <property type="protein sequence ID" value="KJE76368.1"/>
    <property type="molecule type" value="Genomic_DNA"/>
</dbReference>
<comment type="caution">
    <text evidence="3">The sequence shown here is derived from an EMBL/GenBank/DDBJ whole genome shotgun (WGS) entry which is preliminary data.</text>
</comment>
<comment type="similarity">
    <text evidence="1">Belongs to the arsA ATPase family.</text>
</comment>
<dbReference type="InterPro" id="IPR027417">
    <property type="entry name" value="P-loop_NTPase"/>
</dbReference>
<gene>
    <name evidence="3" type="primary">arsA3</name>
    <name evidence="3" type="ORF">FEAC_18520</name>
</gene>
<dbReference type="Pfam" id="PF02374">
    <property type="entry name" value="ArsA_ATPase"/>
    <property type="match status" value="1"/>
</dbReference>
<accession>A0A0D8FSW4</accession>
<evidence type="ECO:0000313" key="3">
    <source>
        <dbReference type="EMBL" id="KJE76368.1"/>
    </source>
</evidence>
<dbReference type="InterPro" id="IPR025723">
    <property type="entry name" value="ArsA/GET3_ATPase-like"/>
</dbReference>
<dbReference type="RefSeq" id="WP_052566109.1">
    <property type="nucleotide sequence ID" value="NZ_JQKF01000016.1"/>
</dbReference>
<dbReference type="GeneID" id="78372990"/>
<dbReference type="AlphaFoldDB" id="A0A0D8FSW4"/>
<dbReference type="eggNOG" id="COG0003">
    <property type="taxonomic scope" value="Bacteria"/>
</dbReference>
<dbReference type="Gene3D" id="3.40.50.300">
    <property type="entry name" value="P-loop containing nucleotide triphosphate hydrolases"/>
    <property type="match status" value="1"/>
</dbReference>
<dbReference type="EC" id="3.6.3.16" evidence="3"/>
<name>A0A0D8FSW4_9ACTN</name>
<protein>
    <submittedName>
        <fullName evidence="3">Arsenical pump-driving ATPase</fullName>
        <ecNumber evidence="3">3.6.3.16</ecNumber>
    </submittedName>
</protein>
<dbReference type="GO" id="GO:0016887">
    <property type="term" value="F:ATP hydrolysis activity"/>
    <property type="evidence" value="ECO:0007669"/>
    <property type="project" value="InterPro"/>
</dbReference>
<dbReference type="SUPFAM" id="SSF52540">
    <property type="entry name" value="P-loop containing nucleoside triphosphate hydrolases"/>
    <property type="match status" value="1"/>
</dbReference>
<evidence type="ECO:0000313" key="4">
    <source>
        <dbReference type="Proteomes" id="UP000032336"/>
    </source>
</evidence>
<proteinExistence type="inferred from homology"/>
<dbReference type="PANTHER" id="PTHR10803:SF3">
    <property type="entry name" value="ATPASE GET3"/>
    <property type="match status" value="1"/>
</dbReference>
<reference evidence="3 4" key="1">
    <citation type="submission" date="2015-01" db="EMBL/GenBank/DDBJ databases">
        <title>Draft genome of the acidophilic iron oxidizer Ferrimicrobium acidiphilum strain T23.</title>
        <authorList>
            <person name="Poehlein A."/>
            <person name="Eisen S."/>
            <person name="Schloemann M."/>
            <person name="Johnson B.D."/>
            <person name="Daniel R."/>
            <person name="Muehling M."/>
        </authorList>
    </citation>
    <scope>NUCLEOTIDE SEQUENCE [LARGE SCALE GENOMIC DNA]</scope>
    <source>
        <strain evidence="3 4">T23</strain>
    </source>
</reference>
<dbReference type="STRING" id="1121877.FEAC_18520"/>
<feature type="domain" description="ArsA/GET3 Anion-transporting ATPase-like" evidence="2">
    <location>
        <begin position="9"/>
        <end position="158"/>
    </location>
</feature>
<sequence>MIEELLARRLIFVTGKGGVGKSTISAALGTLGARRGLRVLIVEVDGKGDVGSMLGVAKPSFAPQLVAENLWVMEMDTEAALAEYLRIYVKVPFISKFPGLGKIFDFVSTAAPGVREILVVGKLCYEVRQNTYDLIVVDPPASGHVISQLGVAGDVGELIQLGLVKNQTEWMLEILADPERSVALLVATPEETPIEEALDLAGRIRTETPVHLEGAVVNRRFVGPMTGAETDVVDEIRNLAGSVSGLAEVLAASDLYARICDRHDRNLAFFVDQLGSSFKVATVGEYFGALETPKLVDEVAEVLEVELW</sequence>
<keyword evidence="4" id="KW-1185">Reference proteome</keyword>
<keyword evidence="3" id="KW-0378">Hydrolase</keyword>
<dbReference type="CDD" id="cd02035">
    <property type="entry name" value="ArsA"/>
    <property type="match status" value="1"/>
</dbReference>
<organism evidence="3 4">
    <name type="scientific">Ferrimicrobium acidiphilum DSM 19497</name>
    <dbReference type="NCBI Taxonomy" id="1121877"/>
    <lineage>
        <taxon>Bacteria</taxon>
        <taxon>Bacillati</taxon>
        <taxon>Actinomycetota</taxon>
        <taxon>Acidimicrobiia</taxon>
        <taxon>Acidimicrobiales</taxon>
        <taxon>Acidimicrobiaceae</taxon>
        <taxon>Ferrimicrobium</taxon>
    </lineage>
</organism>
<evidence type="ECO:0000256" key="1">
    <source>
        <dbReference type="ARBA" id="ARBA00011040"/>
    </source>
</evidence>
<dbReference type="Proteomes" id="UP000032336">
    <property type="component" value="Unassembled WGS sequence"/>
</dbReference>
<dbReference type="InterPro" id="IPR016300">
    <property type="entry name" value="ATPase_ArsA/GET3"/>
</dbReference>